<dbReference type="GO" id="GO:0006511">
    <property type="term" value="P:ubiquitin-dependent protein catabolic process"/>
    <property type="evidence" value="ECO:0007669"/>
    <property type="project" value="InterPro"/>
</dbReference>
<dbReference type="SMART" id="SM00182">
    <property type="entry name" value="CULLIN"/>
    <property type="match status" value="1"/>
</dbReference>
<name>A0A9J2PC31_ASCLU</name>
<evidence type="ECO:0000256" key="5">
    <source>
        <dbReference type="ARBA" id="ARBA00022843"/>
    </source>
</evidence>
<dbReference type="GO" id="GO:0005524">
    <property type="term" value="F:ATP binding"/>
    <property type="evidence" value="ECO:0007669"/>
    <property type="project" value="InterPro"/>
</dbReference>
<dbReference type="InterPro" id="IPR036317">
    <property type="entry name" value="Cullin_homology_sf"/>
</dbReference>
<dbReference type="InterPro" id="IPR000719">
    <property type="entry name" value="Prot_kinase_dom"/>
</dbReference>
<dbReference type="InterPro" id="IPR011009">
    <property type="entry name" value="Kinase-like_dom_sf"/>
</dbReference>
<dbReference type="Pfam" id="PF00069">
    <property type="entry name" value="Pkinase"/>
    <property type="match status" value="1"/>
</dbReference>
<dbReference type="InterPro" id="IPR001373">
    <property type="entry name" value="Cullin_N"/>
</dbReference>
<evidence type="ECO:0000256" key="6">
    <source>
        <dbReference type="PROSITE-ProRule" id="PRU00330"/>
    </source>
</evidence>
<dbReference type="Gene3D" id="1.20.1310.10">
    <property type="entry name" value="Cullin Repeats"/>
    <property type="match status" value="4"/>
</dbReference>
<dbReference type="Pfam" id="PF10557">
    <property type="entry name" value="Cullin_Nedd8"/>
    <property type="match status" value="1"/>
</dbReference>
<dbReference type="WBParaSite" id="ALUE_0000695801-mRNA-1">
    <property type="protein sequence ID" value="ALUE_0000695801-mRNA-1"/>
    <property type="gene ID" value="ALUE_0000695801"/>
</dbReference>
<reference evidence="12" key="1">
    <citation type="submission" date="2023-03" db="UniProtKB">
        <authorList>
            <consortium name="WormBaseParasite"/>
        </authorList>
    </citation>
    <scope>IDENTIFICATION</scope>
</reference>
<keyword evidence="4" id="KW-0833">Ubl conjugation pathway</keyword>
<dbReference type="PANTHER" id="PTHR11932">
    <property type="entry name" value="CULLIN"/>
    <property type="match status" value="1"/>
</dbReference>
<dbReference type="SUPFAM" id="SSF74788">
    <property type="entry name" value="Cullin repeat-like"/>
    <property type="match status" value="1"/>
</dbReference>
<feature type="region of interest" description="Disordered" evidence="8">
    <location>
        <begin position="1"/>
        <end position="28"/>
    </location>
</feature>
<dbReference type="GO" id="GO:1902532">
    <property type="term" value="P:negative regulation of intracellular signal transduction"/>
    <property type="evidence" value="ECO:0007669"/>
    <property type="project" value="UniProtKB-ARBA"/>
</dbReference>
<dbReference type="SMART" id="SM00220">
    <property type="entry name" value="S_TKc"/>
    <property type="match status" value="1"/>
</dbReference>
<dbReference type="FunFam" id="1.20.1310.10:FF:000019">
    <property type="entry name" value="Cullin 1"/>
    <property type="match status" value="1"/>
</dbReference>
<dbReference type="GO" id="GO:0004672">
    <property type="term" value="F:protein kinase activity"/>
    <property type="evidence" value="ECO:0007669"/>
    <property type="project" value="InterPro"/>
</dbReference>
<dbReference type="PROSITE" id="PS50011">
    <property type="entry name" value="PROTEIN_KINASE_DOM"/>
    <property type="match status" value="1"/>
</dbReference>
<dbReference type="InterPro" id="IPR036390">
    <property type="entry name" value="WH_DNA-bd_sf"/>
</dbReference>
<dbReference type="Pfam" id="PF26557">
    <property type="entry name" value="Cullin_AB"/>
    <property type="match status" value="1"/>
</dbReference>
<feature type="domain" description="Cullin family profile" evidence="10">
    <location>
        <begin position="448"/>
        <end position="683"/>
    </location>
</feature>
<keyword evidence="5" id="KW-0832">Ubl conjugation</keyword>
<dbReference type="PROSITE" id="PS50069">
    <property type="entry name" value="CULLIN_2"/>
    <property type="match status" value="1"/>
</dbReference>
<dbReference type="FunFam" id="1.20.1310.10:FF:000011">
    <property type="entry name" value="Cullin 1"/>
    <property type="match status" value="1"/>
</dbReference>
<evidence type="ECO:0000259" key="10">
    <source>
        <dbReference type="PROSITE" id="PS50069"/>
    </source>
</evidence>
<sequence>MSSTNTRKRTLGEPERNGTRMGTRPAPSIDEIWGDLEKGLNEIYSRQTMTPTRYMELYSRVYTYCTCVTYAGDQNRVGGARTSRPSRTARTNNSTAVGAEFVGLDLYNHVKHFFQTFVENILLNGGDLNGEDVLKYYTSEWDAYRFSSKVAGGIFSYLNRHWIKRELDEGNDNIYEIYALALVTWKEHLFVHMRHSVTSAVLKLIERERNGEKINTMLISGVIQCYVELGVNETDTSIVAGPSSGSTTHSDRSPKLRVYREYFEKRFLEDTEAYFAHEAAEFIQANPVTEYMKKVETRLKEEKQRCDLYLNPSTQEVLAKTLEKVLISKQLELFQNEFGNLLEANKDADLERMYTLCDRVENGLDELKAALEKHIARQGEAALDKIADVAINDPKQYVSTILEVHKRYHQLVTCAFKNEPGFVQSLDKACTAFINRNNVTKKANSTTKSPELLARYCDLLLKKSAKNPEEGEMEELLTQVMIVFKYIEDKDVFQKFYTKMLAKRLVNELSASDEAESNMISKLKQMCGFEYTSKLQRMFTDTSLSKASHFHRRDISEKYKQYLSSSNIELGLDFSIMVLGSGAWPFTQSSVFDIPRQLDNCIEQFTKFYQAQHTGRKLTWLLSMCRGELSTNAFQRKYTFTTTTAQMALLMLYNDSLEMTMAQLQENTKLKHEMLIQIVHALVKVELLSIVGQHVEVDMNTPLTTILKLNLTFANKKLKVDLSKTMMRTEVRQETVEVQKSVDDDRRMVVQVRVFRWFDAHYGDSQPPLYSSVKDIVFEENCQRDSLKAAIVRIMKMRKRLKHTQLITEVLAQLSSRFKPKVPMIKKCVDVLIDKEYLQRVEGEKDLYEYLAVRSIDNTEDAGSLPKGCVQFRVVVAKYCREVVVRGYMDEVCLALSFVGVAGAVNAAFAMLVSLLWCLLYTGSTWALFPGAVRDEGDYSHLYPVLSLNMYFEDHAHALPYFFGLIENLDYPKDRISINAFIGAHVDATVEKTKWWLKNVGALYRSVRLVEETDNWREEALMLSRLSSVRYAFIFRGDHFLWDSRILQHLIAKKKVLKAVEPLLLDTRHSDASYLTFSRENLAFYGDDLLSDPLSVFTASAMRMDIPLFIDNEFFYGYFFDSSIHPLHLRRELVRYFVADLVSDYGTMPIVHSAYVAPSYPKPSLFNVDSIYLINLERRQERRQKMSEILKLMGIDHKLWRATDGKLLENEEFAADVVLLPGYEDPYYKRPMKTGEIGCFLSHYRIWRDVIDKSFERVIVFEDDLRFILNATNMLTELIEDLDHTALPWDLVYLGRKRLESARENWVPGQRHLSTVGYSYWTLGYMLSQSGAKKLLKAEPLKKMIPVDEYLPIMFDQHPNGKWKEAFPERDLIAYTIYPTIVVPERYTNEYGYISDTEDSRIVQQSKCRRMGCVWGKADVEVGDRQFKVDKLLAKGGFSEVFLVSEVGTSQRWALKRVECHSTIDVERVRREIEVHERFGSHPNILALECLSDELIDDTRRFSLIFIFYKNGSLQDELTSRRAHSDYIEEERILRLFKQVTNAVSFLHTSAPPIAHRDLKPGNILLSEDDRPILMDFGSCCECPLFIETNKQSQFQLDEAAELCSMPYRAPELFVCAVGSVIDQSVDIWSLGCLLYAMCFFRSPFDDIYERGDSIALAVQSVKLHFAQQHPYSSKLIGFVQSMLKVEPKERPNIRALCEMICQER</sequence>
<comment type="similarity">
    <text evidence="2 6 7">Belongs to the cullin family.</text>
</comment>
<evidence type="ECO:0000256" key="2">
    <source>
        <dbReference type="ARBA" id="ARBA00006019"/>
    </source>
</evidence>
<dbReference type="InterPro" id="IPR045093">
    <property type="entry name" value="Cullin"/>
</dbReference>
<evidence type="ECO:0000256" key="3">
    <source>
        <dbReference type="ARBA" id="ARBA00022499"/>
    </source>
</evidence>
<dbReference type="InterPro" id="IPR019559">
    <property type="entry name" value="Cullin_neddylation_domain"/>
</dbReference>
<keyword evidence="11" id="KW-1185">Reference proteome</keyword>
<dbReference type="Proteomes" id="UP000036681">
    <property type="component" value="Unplaced"/>
</dbReference>
<dbReference type="GO" id="GO:0019005">
    <property type="term" value="C:SCF ubiquitin ligase complex"/>
    <property type="evidence" value="ECO:0007669"/>
    <property type="project" value="UniProtKB-ARBA"/>
</dbReference>
<dbReference type="InterPro" id="IPR016159">
    <property type="entry name" value="Cullin_repeat-like_dom_sf"/>
</dbReference>
<evidence type="ECO:0000256" key="7">
    <source>
        <dbReference type="RuleBase" id="RU003829"/>
    </source>
</evidence>
<dbReference type="Pfam" id="PF01755">
    <property type="entry name" value="Glyco_transf_25"/>
    <property type="match status" value="1"/>
</dbReference>
<dbReference type="Gene3D" id="1.10.510.10">
    <property type="entry name" value="Transferase(Phosphotransferase) domain 1"/>
    <property type="match status" value="1"/>
</dbReference>
<organism evidence="11 12">
    <name type="scientific">Ascaris lumbricoides</name>
    <name type="common">Giant roundworm</name>
    <dbReference type="NCBI Taxonomy" id="6252"/>
    <lineage>
        <taxon>Eukaryota</taxon>
        <taxon>Metazoa</taxon>
        <taxon>Ecdysozoa</taxon>
        <taxon>Nematoda</taxon>
        <taxon>Chromadorea</taxon>
        <taxon>Rhabditida</taxon>
        <taxon>Spirurina</taxon>
        <taxon>Ascaridomorpha</taxon>
        <taxon>Ascaridoidea</taxon>
        <taxon>Ascarididae</taxon>
        <taxon>Ascaris</taxon>
    </lineage>
</organism>
<dbReference type="FunFam" id="4.10.1030.10:FF:000002">
    <property type="entry name" value="cullin homolog 1"/>
    <property type="match status" value="1"/>
</dbReference>
<evidence type="ECO:0000256" key="8">
    <source>
        <dbReference type="SAM" id="MobiDB-lite"/>
    </source>
</evidence>
<dbReference type="CDD" id="cd06532">
    <property type="entry name" value="Glyco_transf_25"/>
    <property type="match status" value="1"/>
</dbReference>
<keyword evidence="3" id="KW-1017">Isopeptide bond</keyword>
<dbReference type="InterPro" id="IPR016157">
    <property type="entry name" value="Cullin_CS"/>
</dbReference>
<dbReference type="InterPro" id="IPR036388">
    <property type="entry name" value="WH-like_DNA-bd_sf"/>
</dbReference>
<dbReference type="Gene3D" id="1.10.10.10">
    <property type="entry name" value="Winged helix-like DNA-binding domain superfamily/Winged helix DNA-binding domain"/>
    <property type="match status" value="2"/>
</dbReference>
<evidence type="ECO:0000259" key="9">
    <source>
        <dbReference type="PROSITE" id="PS50011"/>
    </source>
</evidence>
<dbReference type="GO" id="GO:0010564">
    <property type="term" value="P:regulation of cell cycle process"/>
    <property type="evidence" value="ECO:0007669"/>
    <property type="project" value="UniProtKB-ARBA"/>
</dbReference>
<dbReference type="FunFam" id="1.20.1310.10:FF:000007">
    <property type="entry name" value="Cullin 1"/>
    <property type="match status" value="1"/>
</dbReference>
<dbReference type="GO" id="GO:0031625">
    <property type="term" value="F:ubiquitin protein ligase binding"/>
    <property type="evidence" value="ECO:0007669"/>
    <property type="project" value="InterPro"/>
</dbReference>
<dbReference type="Gene3D" id="4.10.1030.10">
    <property type="entry name" value="Ring Box Chain A, domain 5"/>
    <property type="match status" value="1"/>
</dbReference>
<dbReference type="InterPro" id="IPR059120">
    <property type="entry name" value="Cullin-like_AB"/>
</dbReference>
<dbReference type="PROSITE" id="PS01256">
    <property type="entry name" value="CULLIN_1"/>
    <property type="match status" value="1"/>
</dbReference>
<dbReference type="Pfam" id="PF00888">
    <property type="entry name" value="Cullin"/>
    <property type="match status" value="1"/>
</dbReference>
<evidence type="ECO:0000313" key="11">
    <source>
        <dbReference type="Proteomes" id="UP000036681"/>
    </source>
</evidence>
<feature type="domain" description="Protein kinase" evidence="9">
    <location>
        <begin position="1427"/>
        <end position="1705"/>
    </location>
</feature>
<dbReference type="SMART" id="SM00884">
    <property type="entry name" value="Cullin_Nedd8"/>
    <property type="match status" value="1"/>
</dbReference>
<dbReference type="InterPro" id="IPR016158">
    <property type="entry name" value="Cullin_homology"/>
</dbReference>
<dbReference type="InterPro" id="IPR002654">
    <property type="entry name" value="Glyco_trans_25"/>
</dbReference>
<dbReference type="FunFam" id="1.20.1310.10:FF:000023">
    <property type="entry name" value="cullin-1"/>
    <property type="match status" value="1"/>
</dbReference>
<protein>
    <submittedName>
        <fullName evidence="12">Cullin family profile domain-containing protein</fullName>
    </submittedName>
</protein>
<dbReference type="InterPro" id="IPR008271">
    <property type="entry name" value="Ser/Thr_kinase_AS"/>
</dbReference>
<dbReference type="SUPFAM" id="SSF46785">
    <property type="entry name" value="Winged helix' DNA-binding domain"/>
    <property type="match status" value="1"/>
</dbReference>
<dbReference type="PROSITE" id="PS00108">
    <property type="entry name" value="PROTEIN_KINASE_ST"/>
    <property type="match status" value="1"/>
</dbReference>
<accession>A0A9J2PC31</accession>
<dbReference type="GO" id="GO:0043066">
    <property type="term" value="P:negative regulation of apoptotic process"/>
    <property type="evidence" value="ECO:0007669"/>
    <property type="project" value="UniProtKB-ARBA"/>
</dbReference>
<proteinExistence type="inferred from homology"/>
<dbReference type="SUPFAM" id="SSF56112">
    <property type="entry name" value="Protein kinase-like (PK-like)"/>
    <property type="match status" value="1"/>
</dbReference>
<comment type="pathway">
    <text evidence="1">Protein modification; protein ubiquitination.</text>
</comment>
<evidence type="ECO:0000313" key="12">
    <source>
        <dbReference type="WBParaSite" id="ALUE_0000695801-mRNA-1"/>
    </source>
</evidence>
<evidence type="ECO:0000256" key="4">
    <source>
        <dbReference type="ARBA" id="ARBA00022786"/>
    </source>
</evidence>
<dbReference type="SUPFAM" id="SSF75632">
    <property type="entry name" value="Cullin homology domain"/>
    <property type="match status" value="1"/>
</dbReference>
<dbReference type="FunFam" id="1.10.10.10:FF:000014">
    <property type="entry name" value="Cullin 1"/>
    <property type="match status" value="1"/>
</dbReference>
<evidence type="ECO:0000256" key="1">
    <source>
        <dbReference type="ARBA" id="ARBA00004906"/>
    </source>
</evidence>